<dbReference type="GO" id="GO:0005737">
    <property type="term" value="C:cytoplasm"/>
    <property type="evidence" value="ECO:0007669"/>
    <property type="project" value="UniProtKB-SubCell"/>
</dbReference>
<dbReference type="HAMAP" id="MF_00127">
    <property type="entry name" value="His_tRNA_synth"/>
    <property type="match status" value="1"/>
</dbReference>
<dbReference type="PIRSF" id="PIRSF001549">
    <property type="entry name" value="His-tRNA_synth"/>
    <property type="match status" value="1"/>
</dbReference>
<dbReference type="InterPro" id="IPR006195">
    <property type="entry name" value="aa-tRNA-synth_II"/>
</dbReference>
<evidence type="ECO:0000313" key="6">
    <source>
        <dbReference type="EMBL" id="AYN65313.1"/>
    </source>
</evidence>
<evidence type="ECO:0000256" key="3">
    <source>
        <dbReference type="HAMAP-Rule" id="MF_00127"/>
    </source>
</evidence>
<dbReference type="PROSITE" id="PS50862">
    <property type="entry name" value="AA_TRNA_LIGASE_II"/>
    <property type="match status" value="1"/>
</dbReference>
<keyword evidence="2 3" id="KW-0067">ATP-binding</keyword>
<evidence type="ECO:0000256" key="1">
    <source>
        <dbReference type="ARBA" id="ARBA00008226"/>
    </source>
</evidence>
<proteinExistence type="inferred from homology"/>
<feature type="domain" description="Aminoacyl-transfer RNA synthetases class-II family profile" evidence="5">
    <location>
        <begin position="1"/>
        <end position="322"/>
    </location>
</feature>
<accession>A0A454C9P5</accession>
<comment type="catalytic activity">
    <reaction evidence="3">
        <text>tRNA(His) + L-histidine + ATP = L-histidyl-tRNA(His) + AMP + diphosphate + H(+)</text>
        <dbReference type="Rhea" id="RHEA:17313"/>
        <dbReference type="Rhea" id="RHEA-COMP:9665"/>
        <dbReference type="Rhea" id="RHEA-COMP:9689"/>
        <dbReference type="ChEBI" id="CHEBI:15378"/>
        <dbReference type="ChEBI" id="CHEBI:30616"/>
        <dbReference type="ChEBI" id="CHEBI:33019"/>
        <dbReference type="ChEBI" id="CHEBI:57595"/>
        <dbReference type="ChEBI" id="CHEBI:78442"/>
        <dbReference type="ChEBI" id="CHEBI:78527"/>
        <dbReference type="ChEBI" id="CHEBI:456215"/>
        <dbReference type="EC" id="6.1.1.21"/>
    </reaction>
</comment>
<feature type="binding site" evidence="4">
    <location>
        <position position="255"/>
    </location>
    <ligand>
        <name>L-histidine</name>
        <dbReference type="ChEBI" id="CHEBI:57595"/>
    </ligand>
</feature>
<dbReference type="AlphaFoldDB" id="A0A454C9P5"/>
<dbReference type="GO" id="GO:0006427">
    <property type="term" value="P:histidyl-tRNA aminoacylation"/>
    <property type="evidence" value="ECO:0007669"/>
    <property type="project" value="UniProtKB-UniRule"/>
</dbReference>
<keyword evidence="3 6" id="KW-0436">Ligase</keyword>
<reference evidence="6 7" key="1">
    <citation type="submission" date="2014-08" db="EMBL/GenBank/DDBJ databases">
        <authorList>
            <person name="Kuleshov K."/>
            <person name="Dedkov V."/>
            <person name="Markelov M."/>
            <person name="Pimkina E."/>
        </authorList>
    </citation>
    <scope>NUCLEOTIDE SEQUENCE [LARGE SCALE GENOMIC DNA]</scope>
    <source>
        <strain evidence="7">TOA</strain>
    </source>
</reference>
<feature type="binding site" evidence="4">
    <location>
        <begin position="259"/>
        <end position="260"/>
    </location>
    <ligand>
        <name>L-histidine</name>
        <dbReference type="ChEBI" id="CHEBI:57595"/>
    </ligand>
</feature>
<evidence type="ECO:0000256" key="2">
    <source>
        <dbReference type="ARBA" id="ARBA00022840"/>
    </source>
</evidence>
<dbReference type="NCBIfam" id="TIGR00442">
    <property type="entry name" value="hisS"/>
    <property type="match status" value="1"/>
</dbReference>
<comment type="subcellular location">
    <subcellularLocation>
        <location evidence="3">Cytoplasm</location>
    </subcellularLocation>
</comment>
<dbReference type="PANTHER" id="PTHR43707">
    <property type="entry name" value="HISTIDYL-TRNA SYNTHETASE"/>
    <property type="match status" value="1"/>
</dbReference>
<dbReference type="InterPro" id="IPR045864">
    <property type="entry name" value="aa-tRNA-synth_II/BPL/LPL"/>
</dbReference>
<evidence type="ECO:0000313" key="7">
    <source>
        <dbReference type="Proteomes" id="UP000029712"/>
    </source>
</evidence>
<dbReference type="PANTHER" id="PTHR43707:SF1">
    <property type="entry name" value="HISTIDINE--TRNA LIGASE, MITOCHONDRIAL-RELATED"/>
    <property type="match status" value="1"/>
</dbReference>
<dbReference type="Gene3D" id="3.30.930.10">
    <property type="entry name" value="Bira Bifunctional Protein, Domain 2"/>
    <property type="match status" value="1"/>
</dbReference>
<dbReference type="InterPro" id="IPR015807">
    <property type="entry name" value="His-tRNA-ligase"/>
</dbReference>
<feature type="binding site" evidence="4">
    <location>
        <position position="124"/>
    </location>
    <ligand>
        <name>L-histidine</name>
        <dbReference type="ChEBI" id="CHEBI:57595"/>
    </ligand>
</feature>
<dbReference type="InterPro" id="IPR004516">
    <property type="entry name" value="HisRS/HisZ"/>
</dbReference>
<reference evidence="6 7" key="2">
    <citation type="submission" date="2018-10" db="EMBL/GenBank/DDBJ databases">
        <title>Detection and isolation of Mycoplasma hominis as a predominant microorganism from pelvic cavity of patient with salpingitis and tubo-ovarian abscess.</title>
        <authorList>
            <person name="Guschin A.E."/>
            <person name="Khayrullina G.A."/>
            <person name="Rakovskaya I.V."/>
            <person name="Shelenkov A.A."/>
            <person name="Shagin D.A."/>
        </authorList>
    </citation>
    <scope>NUCLEOTIDE SEQUENCE [LARGE SCALE GENOMIC DNA]</scope>
    <source>
        <strain evidence="7">TOA</strain>
    </source>
</reference>
<dbReference type="SUPFAM" id="SSF55681">
    <property type="entry name" value="Class II aaRS and biotin synthetases"/>
    <property type="match status" value="1"/>
</dbReference>
<protein>
    <recommendedName>
        <fullName evidence="3">Histidine--tRNA ligase</fullName>
        <ecNumber evidence="3">6.1.1.21</ecNumber>
    </recommendedName>
    <alternativeName>
        <fullName evidence="3">Histidyl-tRNA synthetase</fullName>
        <shortName evidence="3">HisRS</shortName>
    </alternativeName>
</protein>
<keyword evidence="3" id="KW-0648">Protein biosynthesis</keyword>
<feature type="binding site" evidence="4">
    <location>
        <position position="128"/>
    </location>
    <ligand>
        <name>L-histidine</name>
        <dbReference type="ChEBI" id="CHEBI:57595"/>
    </ligand>
</feature>
<dbReference type="EMBL" id="CP033021">
    <property type="protein sequence ID" value="AYN65313.1"/>
    <property type="molecule type" value="Genomic_DNA"/>
</dbReference>
<keyword evidence="3" id="KW-0547">Nucleotide-binding</keyword>
<name>A0A454C9P5_METHO</name>
<keyword evidence="3" id="KW-0963">Cytoplasm</keyword>
<dbReference type="Pfam" id="PF13393">
    <property type="entry name" value="tRNA-synt_His"/>
    <property type="match status" value="1"/>
</dbReference>
<dbReference type="RefSeq" id="WP_036438991.1">
    <property type="nucleotide sequence ID" value="NZ_CP009677.1"/>
</dbReference>
<organism evidence="6 7">
    <name type="scientific">Metamycoplasma hominis</name>
    <name type="common">Mycoplasma hominis</name>
    <dbReference type="NCBI Taxonomy" id="2098"/>
    <lineage>
        <taxon>Bacteria</taxon>
        <taxon>Bacillati</taxon>
        <taxon>Mycoplasmatota</taxon>
        <taxon>Mycoplasmoidales</taxon>
        <taxon>Metamycoplasmataceae</taxon>
        <taxon>Metamycoplasma</taxon>
    </lineage>
</organism>
<dbReference type="GO" id="GO:0005524">
    <property type="term" value="F:ATP binding"/>
    <property type="evidence" value="ECO:0007669"/>
    <property type="project" value="UniProtKB-UniRule"/>
</dbReference>
<feature type="binding site" evidence="4">
    <location>
        <begin position="80"/>
        <end position="82"/>
    </location>
    <ligand>
        <name>L-histidine</name>
        <dbReference type="ChEBI" id="CHEBI:57595"/>
    </ligand>
</feature>
<dbReference type="CDD" id="cd00773">
    <property type="entry name" value="HisRS-like_core"/>
    <property type="match status" value="1"/>
</dbReference>
<comment type="similarity">
    <text evidence="1 3">Belongs to the class-II aminoacyl-tRNA synthetase family.</text>
</comment>
<feature type="binding site" evidence="4">
    <location>
        <position position="110"/>
    </location>
    <ligand>
        <name>L-histidine</name>
        <dbReference type="ChEBI" id="CHEBI:57595"/>
    </ligand>
</feature>
<dbReference type="OrthoDB" id="9800814at2"/>
<evidence type="ECO:0000259" key="5">
    <source>
        <dbReference type="PROSITE" id="PS50862"/>
    </source>
</evidence>
<gene>
    <name evidence="3" type="primary">hisS</name>
    <name evidence="6" type="ORF">KN71_001165</name>
</gene>
<dbReference type="Proteomes" id="UP000029712">
    <property type="component" value="Chromosome"/>
</dbReference>
<comment type="subunit">
    <text evidence="3">Homodimer.</text>
</comment>
<keyword evidence="3" id="KW-0030">Aminoacyl-tRNA synthetase</keyword>
<dbReference type="GO" id="GO:0004821">
    <property type="term" value="F:histidine-tRNA ligase activity"/>
    <property type="evidence" value="ECO:0007669"/>
    <property type="project" value="UniProtKB-UniRule"/>
</dbReference>
<sequence length="425" mass="49980">MFQRLKGTRDIYGLEEKVLNLIENKFFKIIKNYNFKRICTPIIEDANLFIRSVGETSDIVSKEMYLFKDNGQRDIALRPEGTASTIRAFVENKINNLEPTKLAYFGPMFRYERPQKGRYRQFIQGGVELIENSTVENNFEIIKLAYDFLKSLKISNITLEINNLGSFESRNNYIEILKEYFSKYKEQLNEISLIRLQKNVLRILDDKEEIKKDFVKNAPKLIDYLSSIEKERFNNLLDLLDEFEIKYVINPYLVRGLDYYNDVVFEFVSNSDALGSQCTVLGGGRYDGMIKSFGGPDIGSIGFAFGVDRLMEIIMSNIDNYPELSFNETILIAYLNEDEKNEIRKIAYDLRKDFQVIFPSQRQSIKSLFRLQYKLQPKYLIFKELNMKKNELKIKSVLNERNIIYTNLDEFKNIISEMKRDENNE</sequence>
<dbReference type="InterPro" id="IPR041715">
    <property type="entry name" value="HisRS-like_core"/>
</dbReference>
<dbReference type="EC" id="6.1.1.21" evidence="3"/>
<evidence type="ECO:0000256" key="4">
    <source>
        <dbReference type="PIRSR" id="PIRSR001549-1"/>
    </source>
</evidence>